<dbReference type="Proteomes" id="UP000054495">
    <property type="component" value="Unassembled WGS sequence"/>
</dbReference>
<feature type="compositionally biased region" description="Low complexity" evidence="1">
    <location>
        <begin position="46"/>
        <end position="58"/>
    </location>
</feature>
<evidence type="ECO:0000313" key="2">
    <source>
        <dbReference type="EMBL" id="EPB74546.1"/>
    </source>
</evidence>
<dbReference type="EMBL" id="KE124938">
    <property type="protein sequence ID" value="EPB74546.1"/>
    <property type="molecule type" value="Genomic_DNA"/>
</dbReference>
<dbReference type="AlphaFoldDB" id="A0A0D6LWR9"/>
<protein>
    <submittedName>
        <fullName evidence="2">Uncharacterized protein</fullName>
    </submittedName>
</protein>
<evidence type="ECO:0000313" key="3">
    <source>
        <dbReference type="Proteomes" id="UP000054495"/>
    </source>
</evidence>
<feature type="region of interest" description="Disordered" evidence="1">
    <location>
        <begin position="1"/>
        <end position="80"/>
    </location>
</feature>
<gene>
    <name evidence="2" type="ORF">ANCCEY_06358</name>
</gene>
<keyword evidence="3" id="KW-1185">Reference proteome</keyword>
<sequence>MVPPLSSIPVPPPPVPPIPFEPAPPPPVPPLPPLTTGTMPPDPMVPSGSGAGSSSAPGRTAGLPMPNVSNIKKRGFDRPT</sequence>
<accession>A0A0D6LWR9</accession>
<name>A0A0D6LWR9_9BILA</name>
<reference evidence="2 3" key="1">
    <citation type="submission" date="2013-05" db="EMBL/GenBank/DDBJ databases">
        <title>Draft genome of the parasitic nematode Anyclostoma ceylanicum.</title>
        <authorList>
            <person name="Mitreva M."/>
        </authorList>
    </citation>
    <scope>NUCLEOTIDE SEQUENCE [LARGE SCALE GENOMIC DNA]</scope>
</reference>
<organism evidence="2 3">
    <name type="scientific">Ancylostoma ceylanicum</name>
    <dbReference type="NCBI Taxonomy" id="53326"/>
    <lineage>
        <taxon>Eukaryota</taxon>
        <taxon>Metazoa</taxon>
        <taxon>Ecdysozoa</taxon>
        <taxon>Nematoda</taxon>
        <taxon>Chromadorea</taxon>
        <taxon>Rhabditida</taxon>
        <taxon>Rhabditina</taxon>
        <taxon>Rhabditomorpha</taxon>
        <taxon>Strongyloidea</taxon>
        <taxon>Ancylostomatidae</taxon>
        <taxon>Ancylostomatinae</taxon>
        <taxon>Ancylostoma</taxon>
    </lineage>
</organism>
<feature type="compositionally biased region" description="Pro residues" evidence="1">
    <location>
        <begin position="9"/>
        <end position="33"/>
    </location>
</feature>
<proteinExistence type="predicted"/>
<evidence type="ECO:0000256" key="1">
    <source>
        <dbReference type="SAM" id="MobiDB-lite"/>
    </source>
</evidence>